<name>A0AB33XSC8_LACRH</name>
<evidence type="ECO:0000256" key="2">
    <source>
        <dbReference type="ARBA" id="ARBA00022679"/>
    </source>
</evidence>
<dbReference type="AlphaFoldDB" id="A0AB33XSC8"/>
<keyword evidence="2 4" id="KW-0808">Transferase</keyword>
<dbReference type="RefSeq" id="WP_005715262.1">
    <property type="nucleotide sequence ID" value="NZ_AMQX01000013.1"/>
</dbReference>
<dbReference type="PANTHER" id="PTHR22916">
    <property type="entry name" value="GLYCOSYLTRANSFERASE"/>
    <property type="match status" value="1"/>
</dbReference>
<comment type="caution">
    <text evidence="4">The sequence shown here is derived from an EMBL/GenBank/DDBJ whole genome shotgun (WGS) entry which is preliminary data.</text>
</comment>
<accession>A0AB33XSC8</accession>
<evidence type="ECO:0000313" key="4">
    <source>
        <dbReference type="EMBL" id="EKS49611.1"/>
    </source>
</evidence>
<protein>
    <submittedName>
        <fullName evidence="4">Glycosyl transferase group 2 family protein</fullName>
    </submittedName>
</protein>
<evidence type="ECO:0000259" key="3">
    <source>
        <dbReference type="Pfam" id="PF00535"/>
    </source>
</evidence>
<dbReference type="SUPFAM" id="SSF53448">
    <property type="entry name" value="Nucleotide-diphospho-sugar transferases"/>
    <property type="match status" value="1"/>
</dbReference>
<evidence type="ECO:0000256" key="1">
    <source>
        <dbReference type="ARBA" id="ARBA00022676"/>
    </source>
</evidence>
<evidence type="ECO:0000313" key="5">
    <source>
        <dbReference type="Proteomes" id="UP000009352"/>
    </source>
</evidence>
<dbReference type="CDD" id="cd00761">
    <property type="entry name" value="Glyco_tranf_GTA_type"/>
    <property type="match status" value="1"/>
</dbReference>
<dbReference type="GO" id="GO:0016757">
    <property type="term" value="F:glycosyltransferase activity"/>
    <property type="evidence" value="ECO:0007669"/>
    <property type="project" value="UniProtKB-KW"/>
</dbReference>
<organism evidence="4 5">
    <name type="scientific">Lacticaseibacillus rhamnosus LRHMDP3</name>
    <dbReference type="NCBI Taxonomy" id="1203259"/>
    <lineage>
        <taxon>Bacteria</taxon>
        <taxon>Bacillati</taxon>
        <taxon>Bacillota</taxon>
        <taxon>Bacilli</taxon>
        <taxon>Lactobacillales</taxon>
        <taxon>Lactobacillaceae</taxon>
        <taxon>Lacticaseibacillus</taxon>
    </lineage>
</organism>
<dbReference type="Gene3D" id="3.90.550.10">
    <property type="entry name" value="Spore Coat Polysaccharide Biosynthesis Protein SpsA, Chain A"/>
    <property type="match status" value="1"/>
</dbReference>
<sequence length="326" mass="37644">MEDRLVSVIVPVYNVEDYINKCVKTILNQSYRKIEVILVDDGSSDASASICDHFARIDSRVRVIHKKNAGLSAARNSGLSLAKGDYISFVDGDDYVASDYIEFLLALIVANDADISQCGYYIQFSEKRIVNKLSDDKLHILDKMQVLESLCYNGLYDVTAWNKMYRRELFESVTYPEGWMYEDTAVSYRIAENASKFVIKVKPKYFYVQRYNSIANGLKFNQSKYQFVEVGDEMAKYISKKYPQLKQAADAKMCFVRLSTLAQMVNTKHSDSDRVKEYKTFIREHASRVLADKKVHLRDKLGIISLGLGYPFFRAVWGLYYKFTRR</sequence>
<feature type="domain" description="Glycosyltransferase 2-like" evidence="3">
    <location>
        <begin position="7"/>
        <end position="172"/>
    </location>
</feature>
<gene>
    <name evidence="4" type="ORF">LRHMDP3_2232</name>
</gene>
<dbReference type="EMBL" id="AMQX01000013">
    <property type="protein sequence ID" value="EKS49611.1"/>
    <property type="molecule type" value="Genomic_DNA"/>
</dbReference>
<proteinExistence type="predicted"/>
<keyword evidence="1" id="KW-0328">Glycosyltransferase</keyword>
<dbReference type="Proteomes" id="UP000009352">
    <property type="component" value="Unassembled WGS sequence"/>
</dbReference>
<dbReference type="InterPro" id="IPR001173">
    <property type="entry name" value="Glyco_trans_2-like"/>
</dbReference>
<reference evidence="4 5" key="1">
    <citation type="journal article" date="2013" name="Genome Announc.">
        <title>Draft Genome Sequence of Staphylococcus simulans UMC-CNS-990, Isolated from a Case of Chronic Bovine Mastitis.</title>
        <authorList>
            <person name="Calcutt M.J."/>
            <person name="Foecking M.F."/>
            <person name="Hsieh H.Y."/>
            <person name="Perry J."/>
            <person name="Stewart G.C."/>
            <person name="Middleton J.R."/>
        </authorList>
    </citation>
    <scope>NUCLEOTIDE SEQUENCE [LARGE SCALE GENOMIC DNA]</scope>
    <source>
        <strain evidence="4 5">LRHMDP3</strain>
    </source>
</reference>
<dbReference type="InterPro" id="IPR029044">
    <property type="entry name" value="Nucleotide-diphossugar_trans"/>
</dbReference>
<dbReference type="PANTHER" id="PTHR22916:SF51">
    <property type="entry name" value="GLYCOSYLTRANSFERASE EPSH-RELATED"/>
    <property type="match status" value="1"/>
</dbReference>
<dbReference type="Pfam" id="PF00535">
    <property type="entry name" value="Glycos_transf_2"/>
    <property type="match status" value="1"/>
</dbReference>